<protein>
    <recommendedName>
        <fullName evidence="4">SPOR domain-containing protein</fullName>
    </recommendedName>
</protein>
<proteinExistence type="predicted"/>
<gene>
    <name evidence="2" type="ORF">GCM10009751_26680</name>
</gene>
<evidence type="ECO:0000313" key="3">
    <source>
        <dbReference type="Proteomes" id="UP001501094"/>
    </source>
</evidence>
<accession>A0ABN2NGP5</accession>
<dbReference type="EMBL" id="BAAANL010000005">
    <property type="protein sequence ID" value="GAA1867140.1"/>
    <property type="molecule type" value="Genomic_DNA"/>
</dbReference>
<comment type="caution">
    <text evidence="2">The sequence shown here is derived from an EMBL/GenBank/DDBJ whole genome shotgun (WGS) entry which is preliminary data.</text>
</comment>
<evidence type="ECO:0000256" key="1">
    <source>
        <dbReference type="SAM" id="MobiDB-lite"/>
    </source>
</evidence>
<organism evidence="2 3">
    <name type="scientific">Myceligenerans crystallogenes</name>
    <dbReference type="NCBI Taxonomy" id="316335"/>
    <lineage>
        <taxon>Bacteria</taxon>
        <taxon>Bacillati</taxon>
        <taxon>Actinomycetota</taxon>
        <taxon>Actinomycetes</taxon>
        <taxon>Micrococcales</taxon>
        <taxon>Promicromonosporaceae</taxon>
        <taxon>Myceligenerans</taxon>
    </lineage>
</organism>
<dbReference type="Proteomes" id="UP001501094">
    <property type="component" value="Unassembled WGS sequence"/>
</dbReference>
<keyword evidence="3" id="KW-1185">Reference proteome</keyword>
<reference evidence="2 3" key="1">
    <citation type="journal article" date="2019" name="Int. J. Syst. Evol. Microbiol.">
        <title>The Global Catalogue of Microorganisms (GCM) 10K type strain sequencing project: providing services to taxonomists for standard genome sequencing and annotation.</title>
        <authorList>
            <consortium name="The Broad Institute Genomics Platform"/>
            <consortium name="The Broad Institute Genome Sequencing Center for Infectious Disease"/>
            <person name="Wu L."/>
            <person name="Ma J."/>
        </authorList>
    </citation>
    <scope>NUCLEOTIDE SEQUENCE [LARGE SCALE GENOMIC DNA]</scope>
    <source>
        <strain evidence="2 3">JCM 14326</strain>
    </source>
</reference>
<evidence type="ECO:0008006" key="4">
    <source>
        <dbReference type="Google" id="ProtNLM"/>
    </source>
</evidence>
<feature type="compositionally biased region" description="Acidic residues" evidence="1">
    <location>
        <begin position="83"/>
        <end position="95"/>
    </location>
</feature>
<evidence type="ECO:0000313" key="2">
    <source>
        <dbReference type="EMBL" id="GAA1867140.1"/>
    </source>
</evidence>
<name>A0ABN2NGP5_9MICO</name>
<feature type="region of interest" description="Disordered" evidence="1">
    <location>
        <begin position="71"/>
        <end position="95"/>
    </location>
</feature>
<sequence>MPDPPTSIPNAILVSMTPVPLHSIRVSFCQDRLMSAADQYWYNTRTGEVETGHQSSWTHLLGPYATRAEAEQALTRAKSRNEDWEDDDAEWGGTK</sequence>